<evidence type="ECO:0000256" key="5">
    <source>
        <dbReference type="PIRSR" id="PIRSR602401-1"/>
    </source>
</evidence>
<dbReference type="PRINTS" id="PR00463">
    <property type="entry name" value="EP450I"/>
</dbReference>
<dbReference type="GO" id="GO:0005506">
    <property type="term" value="F:iron ion binding"/>
    <property type="evidence" value="ECO:0007669"/>
    <property type="project" value="InterPro"/>
</dbReference>
<feature type="compositionally biased region" description="Basic and acidic residues" evidence="7">
    <location>
        <begin position="318"/>
        <end position="332"/>
    </location>
</feature>
<feature type="binding site" description="axial binding residue" evidence="5">
    <location>
        <position position="539"/>
    </location>
    <ligand>
        <name>heme</name>
        <dbReference type="ChEBI" id="CHEBI:30413"/>
    </ligand>
    <ligandPart>
        <name>Fe</name>
        <dbReference type="ChEBI" id="CHEBI:18248"/>
    </ligandPart>
</feature>
<comment type="cofactor">
    <cofactor evidence="1 5">
        <name>heme</name>
        <dbReference type="ChEBI" id="CHEBI:30413"/>
    </cofactor>
</comment>
<feature type="region of interest" description="Disordered" evidence="7">
    <location>
        <begin position="315"/>
        <end position="337"/>
    </location>
</feature>
<evidence type="ECO:0000256" key="7">
    <source>
        <dbReference type="SAM" id="MobiDB-lite"/>
    </source>
</evidence>
<evidence type="ECO:0000256" key="8">
    <source>
        <dbReference type="SAM" id="SignalP"/>
    </source>
</evidence>
<keyword evidence="5 6" id="KW-0349">Heme</keyword>
<comment type="similarity">
    <text evidence="2 6">Belongs to the cytochrome P450 family.</text>
</comment>
<organism evidence="9 10">
    <name type="scientific">Extremus antarcticus</name>
    <dbReference type="NCBI Taxonomy" id="702011"/>
    <lineage>
        <taxon>Eukaryota</taxon>
        <taxon>Fungi</taxon>
        <taxon>Dikarya</taxon>
        <taxon>Ascomycota</taxon>
        <taxon>Pezizomycotina</taxon>
        <taxon>Dothideomycetes</taxon>
        <taxon>Dothideomycetidae</taxon>
        <taxon>Mycosphaerellales</taxon>
        <taxon>Extremaceae</taxon>
        <taxon>Extremus</taxon>
    </lineage>
</organism>
<feature type="signal peptide" evidence="8">
    <location>
        <begin position="1"/>
        <end position="17"/>
    </location>
</feature>
<dbReference type="Gene3D" id="1.10.630.10">
    <property type="entry name" value="Cytochrome P450"/>
    <property type="match status" value="1"/>
</dbReference>
<dbReference type="PROSITE" id="PS00086">
    <property type="entry name" value="CYTOCHROME_P450"/>
    <property type="match status" value="1"/>
</dbReference>
<sequence length="630" mass="71043">MPSYIVLAIVGLCVTYAVHTYQCSARNLAAAKASGLPYIKTPVYAFNRLWLLTHPLWIKVLRQLPHDWVDPWLSFTKPDFAWEKLYDPFEKFGCDCFLIVSPGGNTLVVADPEAISQITRRRDDFPKPVHFYSGIDQFGKNVVSAEGGYWRHHRKITSPPFNERNNHMVWEESLAQGQSMMSGWLSPNDTATGPLKDIAAQAMRLSLHVISCSGFGVRLQWPHEQAESDIPEGHSLSYKDALSTLLENLIVVMLTPKWFLRNSPFKLQKVAHTSYVEWGKYMKEMYTEKRSEIESGESSGGMDLMGALVKGAGVTAKSSDDDSNHDPEKASETTKTQLFTEDEILGNAFVFILAGHETAANTIHFSILLLAMHWGSQMHLQDDLDAVLGDKSVSEWDYDHDMPKLFGNMCGAVMCEQLRLIPPVVGIPKSTLKGLPQGLTLGGKQITVPGGCTITLDTVALHRNPKYWPHTSREDLCEFRPERWLLDSSKSNTNTDDNTYAEEEDLDFDGPDKRPDTAASLFRPPKSAYVPFSEGHRSCLGRRFAQVEILAVLAVIFKTWSVELDVSDFMSDEEVETASEEQKREAWNKADARARDLLRNGMMTIITIQMRKDKVPMRFVKRGHERFKFG</sequence>
<keyword evidence="10" id="KW-1185">Reference proteome</keyword>
<evidence type="ECO:0000313" key="9">
    <source>
        <dbReference type="EMBL" id="KAK3058249.1"/>
    </source>
</evidence>
<dbReference type="Pfam" id="PF00067">
    <property type="entry name" value="p450"/>
    <property type="match status" value="1"/>
</dbReference>
<gene>
    <name evidence="9" type="ORF">LTR09_001327</name>
</gene>
<evidence type="ECO:0000256" key="1">
    <source>
        <dbReference type="ARBA" id="ARBA00001971"/>
    </source>
</evidence>
<dbReference type="InterPro" id="IPR036396">
    <property type="entry name" value="Cyt_P450_sf"/>
</dbReference>
<dbReference type="InterPro" id="IPR001128">
    <property type="entry name" value="Cyt_P450"/>
</dbReference>
<dbReference type="Proteomes" id="UP001271007">
    <property type="component" value="Unassembled WGS sequence"/>
</dbReference>
<reference evidence="9" key="1">
    <citation type="submission" date="2023-04" db="EMBL/GenBank/DDBJ databases">
        <title>Black Yeasts Isolated from many extreme environments.</title>
        <authorList>
            <person name="Coleine C."/>
            <person name="Stajich J.E."/>
            <person name="Selbmann L."/>
        </authorList>
    </citation>
    <scope>NUCLEOTIDE SEQUENCE</scope>
    <source>
        <strain evidence="9">CCFEE 5312</strain>
    </source>
</reference>
<evidence type="ECO:0000256" key="2">
    <source>
        <dbReference type="ARBA" id="ARBA00010617"/>
    </source>
</evidence>
<protein>
    <recommendedName>
        <fullName evidence="11">Cytochrome P450</fullName>
    </recommendedName>
</protein>
<dbReference type="AlphaFoldDB" id="A0AAJ0LWS7"/>
<dbReference type="GO" id="GO:0020037">
    <property type="term" value="F:heme binding"/>
    <property type="evidence" value="ECO:0007669"/>
    <property type="project" value="InterPro"/>
</dbReference>
<keyword evidence="8" id="KW-0732">Signal</keyword>
<dbReference type="EMBL" id="JAWDJX010000002">
    <property type="protein sequence ID" value="KAK3058249.1"/>
    <property type="molecule type" value="Genomic_DNA"/>
</dbReference>
<keyword evidence="3 5" id="KW-0479">Metal-binding</keyword>
<feature type="compositionally biased region" description="Polar residues" evidence="7">
    <location>
        <begin position="488"/>
        <end position="498"/>
    </location>
</feature>
<dbReference type="PRINTS" id="PR00385">
    <property type="entry name" value="P450"/>
</dbReference>
<keyword evidence="6" id="KW-0503">Monooxygenase</keyword>
<evidence type="ECO:0000256" key="6">
    <source>
        <dbReference type="RuleBase" id="RU000461"/>
    </source>
</evidence>
<accession>A0AAJ0LWS7</accession>
<evidence type="ECO:0000256" key="3">
    <source>
        <dbReference type="ARBA" id="ARBA00022723"/>
    </source>
</evidence>
<keyword evidence="6" id="KW-0560">Oxidoreductase</keyword>
<evidence type="ECO:0000256" key="4">
    <source>
        <dbReference type="ARBA" id="ARBA00023004"/>
    </source>
</evidence>
<name>A0AAJ0LWS7_9PEZI</name>
<dbReference type="InterPro" id="IPR050121">
    <property type="entry name" value="Cytochrome_P450_monoxygenase"/>
</dbReference>
<dbReference type="InterPro" id="IPR002401">
    <property type="entry name" value="Cyt_P450_E_grp-I"/>
</dbReference>
<dbReference type="GO" id="GO:0016705">
    <property type="term" value="F:oxidoreductase activity, acting on paired donors, with incorporation or reduction of molecular oxygen"/>
    <property type="evidence" value="ECO:0007669"/>
    <property type="project" value="InterPro"/>
</dbReference>
<evidence type="ECO:0000313" key="10">
    <source>
        <dbReference type="Proteomes" id="UP001271007"/>
    </source>
</evidence>
<dbReference type="PANTHER" id="PTHR24305">
    <property type="entry name" value="CYTOCHROME P450"/>
    <property type="match status" value="1"/>
</dbReference>
<proteinExistence type="inferred from homology"/>
<dbReference type="GO" id="GO:0004497">
    <property type="term" value="F:monooxygenase activity"/>
    <property type="evidence" value="ECO:0007669"/>
    <property type="project" value="UniProtKB-KW"/>
</dbReference>
<evidence type="ECO:0008006" key="11">
    <source>
        <dbReference type="Google" id="ProtNLM"/>
    </source>
</evidence>
<keyword evidence="4 5" id="KW-0408">Iron</keyword>
<dbReference type="PANTHER" id="PTHR24305:SF166">
    <property type="entry name" value="CYTOCHROME P450 12A4, MITOCHONDRIAL-RELATED"/>
    <property type="match status" value="1"/>
</dbReference>
<comment type="caution">
    <text evidence="9">The sequence shown here is derived from an EMBL/GenBank/DDBJ whole genome shotgun (WGS) entry which is preliminary data.</text>
</comment>
<dbReference type="SUPFAM" id="SSF48264">
    <property type="entry name" value="Cytochrome P450"/>
    <property type="match status" value="1"/>
</dbReference>
<feature type="chain" id="PRO_5042538318" description="Cytochrome P450" evidence="8">
    <location>
        <begin position="18"/>
        <end position="630"/>
    </location>
</feature>
<dbReference type="CDD" id="cd11070">
    <property type="entry name" value="CYP56-like"/>
    <property type="match status" value="1"/>
</dbReference>
<dbReference type="InterPro" id="IPR017972">
    <property type="entry name" value="Cyt_P450_CS"/>
</dbReference>
<feature type="region of interest" description="Disordered" evidence="7">
    <location>
        <begin position="488"/>
        <end position="522"/>
    </location>
</feature>
<feature type="compositionally biased region" description="Acidic residues" evidence="7">
    <location>
        <begin position="499"/>
        <end position="509"/>
    </location>
</feature>